<gene>
    <name evidence="2" type="ORF">KI387_012292</name>
</gene>
<reference evidence="2 3" key="1">
    <citation type="journal article" date="2021" name="Nat. Plants">
        <title>The Taxus genome provides insights into paclitaxel biosynthesis.</title>
        <authorList>
            <person name="Xiong X."/>
            <person name="Gou J."/>
            <person name="Liao Q."/>
            <person name="Li Y."/>
            <person name="Zhou Q."/>
            <person name="Bi G."/>
            <person name="Li C."/>
            <person name="Du R."/>
            <person name="Wang X."/>
            <person name="Sun T."/>
            <person name="Guo L."/>
            <person name="Liang H."/>
            <person name="Lu P."/>
            <person name="Wu Y."/>
            <person name="Zhang Z."/>
            <person name="Ro D.K."/>
            <person name="Shang Y."/>
            <person name="Huang S."/>
            <person name="Yan J."/>
        </authorList>
    </citation>
    <scope>NUCLEOTIDE SEQUENCE [LARGE SCALE GENOMIC DNA]</scope>
    <source>
        <strain evidence="2">Ta-2019</strain>
    </source>
</reference>
<dbReference type="EMBL" id="JAHRHJ020000009">
    <property type="protein sequence ID" value="KAH9300709.1"/>
    <property type="molecule type" value="Genomic_DNA"/>
</dbReference>
<feature type="non-terminal residue" evidence="2">
    <location>
        <position position="183"/>
    </location>
</feature>
<name>A0AA38CPD1_TAXCH</name>
<accession>A0AA38CPD1</accession>
<organism evidence="2 3">
    <name type="scientific">Taxus chinensis</name>
    <name type="common">Chinese yew</name>
    <name type="synonym">Taxus wallichiana var. chinensis</name>
    <dbReference type="NCBI Taxonomy" id="29808"/>
    <lineage>
        <taxon>Eukaryota</taxon>
        <taxon>Viridiplantae</taxon>
        <taxon>Streptophyta</taxon>
        <taxon>Embryophyta</taxon>
        <taxon>Tracheophyta</taxon>
        <taxon>Spermatophyta</taxon>
        <taxon>Pinopsida</taxon>
        <taxon>Pinidae</taxon>
        <taxon>Conifers II</taxon>
        <taxon>Cupressales</taxon>
        <taxon>Taxaceae</taxon>
        <taxon>Taxus</taxon>
    </lineage>
</organism>
<dbReference type="Proteomes" id="UP000824469">
    <property type="component" value="Unassembled WGS sequence"/>
</dbReference>
<feature type="compositionally biased region" description="Basic residues" evidence="1">
    <location>
        <begin position="20"/>
        <end position="30"/>
    </location>
</feature>
<feature type="compositionally biased region" description="Basic and acidic residues" evidence="1">
    <location>
        <begin position="31"/>
        <end position="62"/>
    </location>
</feature>
<feature type="compositionally biased region" description="Basic and acidic residues" evidence="1">
    <location>
        <begin position="155"/>
        <end position="166"/>
    </location>
</feature>
<protein>
    <submittedName>
        <fullName evidence="2">Uncharacterized protein</fullName>
    </submittedName>
</protein>
<proteinExistence type="predicted"/>
<dbReference type="AlphaFoldDB" id="A0AA38CPD1"/>
<feature type="compositionally biased region" description="Basic residues" evidence="1">
    <location>
        <begin position="63"/>
        <end position="77"/>
    </location>
</feature>
<sequence>GCKRQDSLYIFPLRPDARASRGRSRARNSKGGHDGRAEKPDTTDTRVLEAKNMPEEQGERICRGGRKTRRTRAKRGTAKREIMTPEHVAKAEKTRRECNRENESGEQQRKTCRGFFQTRQRRNVSGAHQNPTPKDMPEGLKNPTHNAIRVSGAGKHAEEAWQRNNKENMFSGGRQNPTHKGNR</sequence>
<evidence type="ECO:0000256" key="1">
    <source>
        <dbReference type="SAM" id="MobiDB-lite"/>
    </source>
</evidence>
<keyword evidence="3" id="KW-1185">Reference proteome</keyword>
<comment type="caution">
    <text evidence="2">The sequence shown here is derived from an EMBL/GenBank/DDBJ whole genome shotgun (WGS) entry which is preliminary data.</text>
</comment>
<evidence type="ECO:0000313" key="3">
    <source>
        <dbReference type="Proteomes" id="UP000824469"/>
    </source>
</evidence>
<evidence type="ECO:0000313" key="2">
    <source>
        <dbReference type="EMBL" id="KAH9300709.1"/>
    </source>
</evidence>
<feature type="compositionally biased region" description="Polar residues" evidence="1">
    <location>
        <begin position="173"/>
        <end position="183"/>
    </location>
</feature>
<feature type="compositionally biased region" description="Basic and acidic residues" evidence="1">
    <location>
        <begin position="78"/>
        <end position="109"/>
    </location>
</feature>
<feature type="non-terminal residue" evidence="2">
    <location>
        <position position="1"/>
    </location>
</feature>
<feature type="region of interest" description="Disordered" evidence="1">
    <location>
        <begin position="1"/>
        <end position="183"/>
    </location>
</feature>